<gene>
    <name evidence="2" type="ORF">ETU37_21630</name>
</gene>
<dbReference type="SMART" id="SM00903">
    <property type="entry name" value="Flavin_Reduct"/>
    <property type="match status" value="1"/>
</dbReference>
<organism evidence="2 3">
    <name type="scientific">Nocardioides iriomotensis</name>
    <dbReference type="NCBI Taxonomy" id="715784"/>
    <lineage>
        <taxon>Bacteria</taxon>
        <taxon>Bacillati</taxon>
        <taxon>Actinomycetota</taxon>
        <taxon>Actinomycetes</taxon>
        <taxon>Propionibacteriales</taxon>
        <taxon>Nocardioidaceae</taxon>
        <taxon>Nocardioides</taxon>
    </lineage>
</organism>
<evidence type="ECO:0000259" key="1">
    <source>
        <dbReference type="SMART" id="SM00903"/>
    </source>
</evidence>
<dbReference type="EMBL" id="SDPU01000035">
    <property type="protein sequence ID" value="RYU09634.1"/>
    <property type="molecule type" value="Genomic_DNA"/>
</dbReference>
<dbReference type="GO" id="GO:0010181">
    <property type="term" value="F:FMN binding"/>
    <property type="evidence" value="ECO:0007669"/>
    <property type="project" value="InterPro"/>
</dbReference>
<dbReference type="GO" id="GO:0016646">
    <property type="term" value="F:oxidoreductase activity, acting on the CH-NH group of donors, NAD or NADP as acceptor"/>
    <property type="evidence" value="ECO:0007669"/>
    <property type="project" value="UniProtKB-ARBA"/>
</dbReference>
<name>A0A4Q5IUM4_9ACTN</name>
<dbReference type="InterPro" id="IPR002563">
    <property type="entry name" value="Flavin_Rdtase-like_dom"/>
</dbReference>
<feature type="domain" description="Flavin reductase like" evidence="1">
    <location>
        <begin position="23"/>
        <end position="172"/>
    </location>
</feature>
<keyword evidence="3" id="KW-1185">Reference proteome</keyword>
<comment type="caution">
    <text evidence="2">The sequence shown here is derived from an EMBL/GenBank/DDBJ whole genome shotgun (WGS) entry which is preliminary data.</text>
</comment>
<protein>
    <submittedName>
        <fullName evidence="2">Flavin reductase</fullName>
    </submittedName>
</protein>
<dbReference type="SUPFAM" id="SSF50475">
    <property type="entry name" value="FMN-binding split barrel"/>
    <property type="match status" value="1"/>
</dbReference>
<dbReference type="RefSeq" id="WP_129989399.1">
    <property type="nucleotide sequence ID" value="NZ_SDPU01000035.1"/>
</dbReference>
<dbReference type="Proteomes" id="UP000291189">
    <property type="component" value="Unassembled WGS sequence"/>
</dbReference>
<dbReference type="Pfam" id="PF01613">
    <property type="entry name" value="Flavin_Reduct"/>
    <property type="match status" value="1"/>
</dbReference>
<sequence>MTIHSEHPFADPEGGRDPARRLRGRLGATVCLVTTGSGTARAGLTVSSAMVAHGDPAHALLLLDPDSDLADALAGGVGEQGRGVLHLLSWEHRDLADAFAGVAPAPGGVFRLGSWTDTAWGPLLDGVSAWAGFTVDDAREVGWSLLVDAVLDEIHLAEEGEPLVHRRGRYQRPAGTS</sequence>
<accession>A0A4Q5IUM4</accession>
<evidence type="ECO:0000313" key="3">
    <source>
        <dbReference type="Proteomes" id="UP000291189"/>
    </source>
</evidence>
<evidence type="ECO:0000313" key="2">
    <source>
        <dbReference type="EMBL" id="RYU09634.1"/>
    </source>
</evidence>
<dbReference type="AlphaFoldDB" id="A0A4Q5IUM4"/>
<dbReference type="OrthoDB" id="3394673at2"/>
<dbReference type="Gene3D" id="2.30.110.10">
    <property type="entry name" value="Electron Transport, Fmn-binding Protein, Chain A"/>
    <property type="match status" value="1"/>
</dbReference>
<proteinExistence type="predicted"/>
<dbReference type="InterPro" id="IPR012349">
    <property type="entry name" value="Split_barrel_FMN-bd"/>
</dbReference>
<reference evidence="2 3" key="1">
    <citation type="submission" date="2019-01" db="EMBL/GenBank/DDBJ databases">
        <title>Nocardioides guangzhouensis sp. nov., an actinobacterium isolated from soil.</title>
        <authorList>
            <person name="Fu Y."/>
            <person name="Cai Y."/>
            <person name="Lin Z."/>
            <person name="Chen P."/>
        </authorList>
    </citation>
    <scope>NUCLEOTIDE SEQUENCE [LARGE SCALE GENOMIC DNA]</scope>
    <source>
        <strain evidence="2 3">NBRC 105384</strain>
    </source>
</reference>